<evidence type="ECO:0000259" key="7">
    <source>
        <dbReference type="PROSITE" id="PS50217"/>
    </source>
</evidence>
<keyword evidence="9" id="KW-1185">Reference proteome</keyword>
<dbReference type="InterPro" id="IPR047229">
    <property type="entry name" value="NFIL3-like"/>
</dbReference>
<dbReference type="GO" id="GO:0007623">
    <property type="term" value="P:circadian rhythm"/>
    <property type="evidence" value="ECO:0007669"/>
    <property type="project" value="TreeGrafter"/>
</dbReference>
<dbReference type="AlphaFoldDB" id="A0A7R9KE10"/>
<reference evidence="8" key="1">
    <citation type="submission" date="2020-11" db="EMBL/GenBank/DDBJ databases">
        <authorList>
            <person name="Tran Van P."/>
        </authorList>
    </citation>
    <scope>NUCLEOTIDE SEQUENCE</scope>
</reference>
<dbReference type="CDD" id="cd14694">
    <property type="entry name" value="bZIP_NFIL3"/>
    <property type="match status" value="1"/>
</dbReference>
<protein>
    <recommendedName>
        <fullName evidence="7">BZIP domain-containing protein</fullName>
    </recommendedName>
</protein>
<dbReference type="EMBL" id="CAJPIZ010000443">
    <property type="protein sequence ID" value="CAG2101441.1"/>
    <property type="molecule type" value="Genomic_DNA"/>
</dbReference>
<dbReference type="InterPro" id="IPR046347">
    <property type="entry name" value="bZIP_sf"/>
</dbReference>
<dbReference type="SUPFAM" id="SSF57959">
    <property type="entry name" value="Leucine zipper domain"/>
    <property type="match status" value="1"/>
</dbReference>
<sequence length="426" mass="47835">MDNLDDPEYRSLRHPRWTPSPVDLSIANSVPPSSALIASLGAAYFCSGSPTTANSGYPINGVMISGQSSNAHVMSSRKQREFIPEGKKDESYWDRRKRNNEAAKRSREKRRISDMVLEARVMELTRENSVLRTELFAIKEKFCLPQTQVFMDTDSMSLSDNGNRGHRTRLLSNIIAPNNQSRNDLSEYLDKRLFTNHNLLYKPFKAELNSSGNSTTSYVSSSSSPTSQSSQSSDRMASHRPHTPNTPNTAPQNLSQRLATQAMCCQPIANPNCPINSVNTATLPFKLRHKAKNNTADSDSGSDTCINVLTDITPNHCVINTTEGLNNDNNGSALNDSILKSENYALRSELQKLATEVASLKNVFNPNHNSLKSMTSNDSHDSIHSHLYRRDSHSPDLKEEPTERSHLHWKYQRTNIYQVYQYNPMI</sequence>
<comment type="similarity">
    <text evidence="1">Belongs to the bZIP family. NFIL3 subfamily.</text>
</comment>
<keyword evidence="3" id="KW-0238">DNA-binding</keyword>
<proteinExistence type="inferred from homology"/>
<feature type="region of interest" description="Disordered" evidence="6">
    <location>
        <begin position="209"/>
        <end position="252"/>
    </location>
</feature>
<dbReference type="PANTHER" id="PTHR15284">
    <property type="entry name" value="NUCLEAR FACTOR INTERLEUKIN-3-REGULATED PROTEIN"/>
    <property type="match status" value="1"/>
</dbReference>
<keyword evidence="2" id="KW-0805">Transcription regulation</keyword>
<dbReference type="GO" id="GO:0003677">
    <property type="term" value="F:DNA binding"/>
    <property type="evidence" value="ECO:0007669"/>
    <property type="project" value="UniProtKB-KW"/>
</dbReference>
<dbReference type="PROSITE" id="PS50217">
    <property type="entry name" value="BZIP"/>
    <property type="match status" value="1"/>
</dbReference>
<feature type="compositionally biased region" description="Polar residues" evidence="6">
    <location>
        <begin position="243"/>
        <end position="252"/>
    </location>
</feature>
<evidence type="ECO:0000313" key="9">
    <source>
        <dbReference type="Proteomes" id="UP000759131"/>
    </source>
</evidence>
<dbReference type="Gene3D" id="1.20.5.170">
    <property type="match status" value="1"/>
</dbReference>
<evidence type="ECO:0000256" key="5">
    <source>
        <dbReference type="ARBA" id="ARBA00023242"/>
    </source>
</evidence>
<keyword evidence="5" id="KW-0539">Nucleus</keyword>
<evidence type="ECO:0000256" key="6">
    <source>
        <dbReference type="SAM" id="MobiDB-lite"/>
    </source>
</evidence>
<dbReference type="PANTHER" id="PTHR15284:SF0">
    <property type="entry name" value="GH23983P"/>
    <property type="match status" value="1"/>
</dbReference>
<dbReference type="OrthoDB" id="6151507at2759"/>
<evidence type="ECO:0000256" key="3">
    <source>
        <dbReference type="ARBA" id="ARBA00023125"/>
    </source>
</evidence>
<feature type="region of interest" description="Disordered" evidence="6">
    <location>
        <begin position="370"/>
        <end position="402"/>
    </location>
</feature>
<dbReference type="Proteomes" id="UP000759131">
    <property type="component" value="Unassembled WGS sequence"/>
</dbReference>
<dbReference type="EMBL" id="OC855018">
    <property type="protein sequence ID" value="CAD7621011.1"/>
    <property type="molecule type" value="Genomic_DNA"/>
</dbReference>
<keyword evidence="4" id="KW-0804">Transcription</keyword>
<dbReference type="PROSITE" id="PS00036">
    <property type="entry name" value="BZIP_BASIC"/>
    <property type="match status" value="1"/>
</dbReference>
<name>A0A7R9KE10_9ACAR</name>
<gene>
    <name evidence="8" type="ORF">OSB1V03_LOCUS1491</name>
</gene>
<dbReference type="SMART" id="SM00338">
    <property type="entry name" value="BRLZ"/>
    <property type="match status" value="1"/>
</dbReference>
<dbReference type="GO" id="GO:0003700">
    <property type="term" value="F:DNA-binding transcription factor activity"/>
    <property type="evidence" value="ECO:0007669"/>
    <property type="project" value="InterPro"/>
</dbReference>
<dbReference type="Pfam" id="PF07716">
    <property type="entry name" value="bZIP_2"/>
    <property type="match status" value="1"/>
</dbReference>
<dbReference type="InterPro" id="IPR004827">
    <property type="entry name" value="bZIP"/>
</dbReference>
<evidence type="ECO:0000313" key="8">
    <source>
        <dbReference type="EMBL" id="CAD7621011.1"/>
    </source>
</evidence>
<evidence type="ECO:0000256" key="2">
    <source>
        <dbReference type="ARBA" id="ARBA00023015"/>
    </source>
</evidence>
<evidence type="ECO:0000256" key="1">
    <source>
        <dbReference type="ARBA" id="ARBA00006079"/>
    </source>
</evidence>
<feature type="compositionally biased region" description="Basic and acidic residues" evidence="6">
    <location>
        <begin position="378"/>
        <end position="402"/>
    </location>
</feature>
<dbReference type="GO" id="GO:0005634">
    <property type="term" value="C:nucleus"/>
    <property type="evidence" value="ECO:0007669"/>
    <property type="project" value="TreeGrafter"/>
</dbReference>
<dbReference type="FunFam" id="1.20.5.170:FF:000025">
    <property type="entry name" value="nuclear factor interleukin-3-regulated protein-like"/>
    <property type="match status" value="1"/>
</dbReference>
<accession>A0A7R9KE10</accession>
<feature type="domain" description="BZIP" evidence="7">
    <location>
        <begin position="89"/>
        <end position="141"/>
    </location>
</feature>
<organism evidence="8">
    <name type="scientific">Medioppia subpectinata</name>
    <dbReference type="NCBI Taxonomy" id="1979941"/>
    <lineage>
        <taxon>Eukaryota</taxon>
        <taxon>Metazoa</taxon>
        <taxon>Ecdysozoa</taxon>
        <taxon>Arthropoda</taxon>
        <taxon>Chelicerata</taxon>
        <taxon>Arachnida</taxon>
        <taxon>Acari</taxon>
        <taxon>Acariformes</taxon>
        <taxon>Sarcoptiformes</taxon>
        <taxon>Oribatida</taxon>
        <taxon>Brachypylina</taxon>
        <taxon>Oppioidea</taxon>
        <taxon>Oppiidae</taxon>
        <taxon>Medioppia</taxon>
    </lineage>
</organism>
<dbReference type="InterPro" id="IPR047106">
    <property type="entry name" value="NFIL3-like_bZIP"/>
</dbReference>
<evidence type="ECO:0000256" key="4">
    <source>
        <dbReference type="ARBA" id="ARBA00023163"/>
    </source>
</evidence>
<feature type="compositionally biased region" description="Low complexity" evidence="6">
    <location>
        <begin position="210"/>
        <end position="233"/>
    </location>
</feature>